<dbReference type="Proteomes" id="UP001363622">
    <property type="component" value="Unassembled WGS sequence"/>
</dbReference>
<evidence type="ECO:0000313" key="2">
    <source>
        <dbReference type="EMBL" id="KAK7524152.1"/>
    </source>
</evidence>
<feature type="region of interest" description="Disordered" evidence="1">
    <location>
        <begin position="141"/>
        <end position="170"/>
    </location>
</feature>
<accession>A0ABR1KZ75</accession>
<keyword evidence="3" id="KW-1185">Reference proteome</keyword>
<sequence>MKFHHANIACQGSKPVGWCSPISMSTFNFGLLLFSLTMTLLPMTVRLTTAICIKDFDSPARSHQDKHHNSLHINYQNYHNYHNTSTSTTSITSTTAATTSPTTTTTTNDTSNKNVVRMLQPSLLPMPLPLLLRLFKHIDRGHQPRRHRRGKPSLATNHPRHGLVRPQLRN</sequence>
<organism evidence="2 3">
    <name type="scientific">Phyllosticta citriasiana</name>
    <dbReference type="NCBI Taxonomy" id="595635"/>
    <lineage>
        <taxon>Eukaryota</taxon>
        <taxon>Fungi</taxon>
        <taxon>Dikarya</taxon>
        <taxon>Ascomycota</taxon>
        <taxon>Pezizomycotina</taxon>
        <taxon>Dothideomycetes</taxon>
        <taxon>Dothideomycetes incertae sedis</taxon>
        <taxon>Botryosphaeriales</taxon>
        <taxon>Phyllostictaceae</taxon>
        <taxon>Phyllosticta</taxon>
    </lineage>
</organism>
<feature type="region of interest" description="Disordered" evidence="1">
    <location>
        <begin position="86"/>
        <end position="110"/>
    </location>
</feature>
<comment type="caution">
    <text evidence="2">The sequence shown here is derived from an EMBL/GenBank/DDBJ whole genome shotgun (WGS) entry which is preliminary data.</text>
</comment>
<gene>
    <name evidence="2" type="ORF">IWZ03DRAFT_19179</name>
</gene>
<evidence type="ECO:0000313" key="3">
    <source>
        <dbReference type="Proteomes" id="UP001363622"/>
    </source>
</evidence>
<name>A0ABR1KZ75_9PEZI</name>
<reference evidence="2 3" key="1">
    <citation type="submission" date="2024-04" db="EMBL/GenBank/DDBJ databases">
        <title>Phyllosticta paracitricarpa is synonymous to the EU quarantine fungus P. citricarpa based on phylogenomic analyses.</title>
        <authorList>
            <consortium name="Lawrence Berkeley National Laboratory"/>
            <person name="Van Ingen-Buijs V.A."/>
            <person name="Van Westerhoven A.C."/>
            <person name="Haridas S."/>
            <person name="Skiadas P."/>
            <person name="Martin F."/>
            <person name="Groenewald J.Z."/>
            <person name="Crous P.W."/>
            <person name="Seidl M.F."/>
        </authorList>
    </citation>
    <scope>NUCLEOTIDE SEQUENCE [LARGE SCALE GENOMIC DNA]</scope>
    <source>
        <strain evidence="2 3">CBS 123371</strain>
    </source>
</reference>
<proteinExistence type="predicted"/>
<dbReference type="EMBL" id="JBBPHU010000001">
    <property type="protein sequence ID" value="KAK7524152.1"/>
    <property type="molecule type" value="Genomic_DNA"/>
</dbReference>
<protein>
    <submittedName>
        <fullName evidence="2">Uncharacterized protein</fullName>
    </submittedName>
</protein>
<evidence type="ECO:0000256" key="1">
    <source>
        <dbReference type="SAM" id="MobiDB-lite"/>
    </source>
</evidence>